<dbReference type="PANTHER" id="PTHR20870:SF0">
    <property type="entry name" value="BARDET-BIEDL SYNDROME 1 PROTEIN"/>
    <property type="match status" value="1"/>
</dbReference>
<feature type="domain" description="Bardet-Biedl syndrome 1 protein GAE" evidence="1">
    <location>
        <begin position="33"/>
        <end position="82"/>
    </location>
</feature>
<reference evidence="2 3" key="1">
    <citation type="journal article" date="2018" name="Nat. Ecol. Evol.">
        <title>Shark genomes provide insights into elasmobranch evolution and the origin of vertebrates.</title>
        <authorList>
            <person name="Hara Y"/>
            <person name="Yamaguchi K"/>
            <person name="Onimaru K"/>
            <person name="Kadota M"/>
            <person name="Koyanagi M"/>
            <person name="Keeley SD"/>
            <person name="Tatsumi K"/>
            <person name="Tanaka K"/>
            <person name="Motone F"/>
            <person name="Kageyama Y"/>
            <person name="Nozu R"/>
            <person name="Adachi N"/>
            <person name="Nishimura O"/>
            <person name="Nakagawa R"/>
            <person name="Tanegashima C"/>
            <person name="Kiyatake I"/>
            <person name="Matsumoto R"/>
            <person name="Murakumo K"/>
            <person name="Nishida K"/>
            <person name="Terakita A"/>
            <person name="Kuratani S"/>
            <person name="Sato K"/>
            <person name="Hyodo S Kuraku.S."/>
        </authorList>
    </citation>
    <scope>NUCLEOTIDE SEQUENCE [LARGE SCALE GENOMIC DNA]</scope>
</reference>
<feature type="non-terminal residue" evidence="2">
    <location>
        <position position="83"/>
    </location>
</feature>
<dbReference type="InterPro" id="IPR056419">
    <property type="entry name" value="GAE_BBS1"/>
</dbReference>
<dbReference type="PANTHER" id="PTHR20870">
    <property type="entry name" value="BARDET-BIEDL SYNDROME 1 PROTEIN"/>
    <property type="match status" value="1"/>
</dbReference>
<name>A0A401TLZ2_CHIPU</name>
<dbReference type="GO" id="GO:0005119">
    <property type="term" value="F:smoothened binding"/>
    <property type="evidence" value="ECO:0007669"/>
    <property type="project" value="TreeGrafter"/>
</dbReference>
<dbReference type="GO" id="GO:0034464">
    <property type="term" value="C:BBSome"/>
    <property type="evidence" value="ECO:0007669"/>
    <property type="project" value="InterPro"/>
</dbReference>
<dbReference type="InterPro" id="IPR028784">
    <property type="entry name" value="BBS1"/>
</dbReference>
<dbReference type="GO" id="GO:0005113">
    <property type="term" value="F:patched binding"/>
    <property type="evidence" value="ECO:0007669"/>
    <property type="project" value="TreeGrafter"/>
</dbReference>
<dbReference type="GO" id="GO:0005813">
    <property type="term" value="C:centrosome"/>
    <property type="evidence" value="ECO:0007669"/>
    <property type="project" value="TreeGrafter"/>
</dbReference>
<dbReference type="OrthoDB" id="10259809at2759"/>
<dbReference type="GO" id="GO:1905515">
    <property type="term" value="P:non-motile cilium assembly"/>
    <property type="evidence" value="ECO:0007669"/>
    <property type="project" value="InterPro"/>
</dbReference>
<accession>A0A401TLZ2</accession>
<dbReference type="STRING" id="137246.A0A401TLZ2"/>
<dbReference type="GO" id="GO:0061512">
    <property type="term" value="P:protein localization to cilium"/>
    <property type="evidence" value="ECO:0007669"/>
    <property type="project" value="TreeGrafter"/>
</dbReference>
<dbReference type="Proteomes" id="UP000287033">
    <property type="component" value="Unassembled WGS sequence"/>
</dbReference>
<comment type="caution">
    <text evidence="2">The sequence shown here is derived from an EMBL/GenBank/DDBJ whole genome shotgun (WGS) entry which is preliminary data.</text>
</comment>
<dbReference type="AlphaFoldDB" id="A0A401TLZ2"/>
<keyword evidence="3" id="KW-1185">Reference proteome</keyword>
<evidence type="ECO:0000313" key="2">
    <source>
        <dbReference type="EMBL" id="GCC43639.1"/>
    </source>
</evidence>
<gene>
    <name evidence="2" type="ORF">chiPu_0027830</name>
</gene>
<proteinExistence type="predicted"/>
<sequence length="83" mass="9358">MDLYRLRLSAAREYARALEASMGPVSADLQEPLKMNAVVQGIGPVFKLTLNVQNTSATRPVINLHISFLFDENLYSIKRAFFK</sequence>
<protein>
    <recommendedName>
        <fullName evidence="1">Bardet-Biedl syndrome 1 protein GAE domain-containing protein</fullName>
    </recommendedName>
</protein>
<evidence type="ECO:0000313" key="3">
    <source>
        <dbReference type="Proteomes" id="UP000287033"/>
    </source>
</evidence>
<organism evidence="2 3">
    <name type="scientific">Chiloscyllium punctatum</name>
    <name type="common">Brownbanded bambooshark</name>
    <name type="synonym">Hemiscyllium punctatum</name>
    <dbReference type="NCBI Taxonomy" id="137246"/>
    <lineage>
        <taxon>Eukaryota</taxon>
        <taxon>Metazoa</taxon>
        <taxon>Chordata</taxon>
        <taxon>Craniata</taxon>
        <taxon>Vertebrata</taxon>
        <taxon>Chondrichthyes</taxon>
        <taxon>Elasmobranchii</taxon>
        <taxon>Galeomorphii</taxon>
        <taxon>Galeoidea</taxon>
        <taxon>Orectolobiformes</taxon>
        <taxon>Hemiscylliidae</taxon>
        <taxon>Chiloscyllium</taxon>
    </lineage>
</organism>
<dbReference type="GO" id="GO:0005930">
    <property type="term" value="C:axoneme"/>
    <property type="evidence" value="ECO:0007669"/>
    <property type="project" value="TreeGrafter"/>
</dbReference>
<dbReference type="Pfam" id="PF23304">
    <property type="entry name" value="GAE_BBS1"/>
    <property type="match status" value="1"/>
</dbReference>
<dbReference type="EMBL" id="BEZZ01115085">
    <property type="protein sequence ID" value="GCC43639.1"/>
    <property type="molecule type" value="Genomic_DNA"/>
</dbReference>
<evidence type="ECO:0000259" key="1">
    <source>
        <dbReference type="Pfam" id="PF23304"/>
    </source>
</evidence>